<accession>A0A0F9G567</accession>
<dbReference type="InterPro" id="IPR036895">
    <property type="entry name" value="Uracil-DNA_glycosylase-like_sf"/>
</dbReference>
<dbReference type="SUPFAM" id="SSF52141">
    <property type="entry name" value="Uracil-DNA glycosylase-like"/>
    <property type="match status" value="1"/>
</dbReference>
<sequence>KEDNEKSQEEKIRNQWDEIRRYGDYRSKKIESKNKDFIPEDVDRFEYLIEEIKSVKPNVICCLGGTALTAVLKRSGITKLKNNVFQSDEFCRFCGAIFETKERVVQEVDGKLIELDRKAQQKLKRRQDGQAQTFKELVELGKARGYKHYYGWARHKMNARGVRV</sequence>
<feature type="non-terminal residue" evidence="1">
    <location>
        <position position="1"/>
    </location>
</feature>
<protein>
    <recommendedName>
        <fullName evidence="2">Uracil-DNA glycosylase-like domain-containing protein</fullName>
    </recommendedName>
</protein>
<gene>
    <name evidence="1" type="ORF">LCGC14_1870750</name>
</gene>
<name>A0A0F9G567_9ZZZZ</name>
<dbReference type="Gene3D" id="3.40.470.10">
    <property type="entry name" value="Uracil-DNA glycosylase-like domain"/>
    <property type="match status" value="1"/>
</dbReference>
<reference evidence="1" key="1">
    <citation type="journal article" date="2015" name="Nature">
        <title>Complex archaea that bridge the gap between prokaryotes and eukaryotes.</title>
        <authorList>
            <person name="Spang A."/>
            <person name="Saw J.H."/>
            <person name="Jorgensen S.L."/>
            <person name="Zaremba-Niedzwiedzka K."/>
            <person name="Martijn J."/>
            <person name="Lind A.E."/>
            <person name="van Eijk R."/>
            <person name="Schleper C."/>
            <person name="Guy L."/>
            <person name="Ettema T.J."/>
        </authorList>
    </citation>
    <scope>NUCLEOTIDE SEQUENCE</scope>
</reference>
<organism evidence="1">
    <name type="scientific">marine sediment metagenome</name>
    <dbReference type="NCBI Taxonomy" id="412755"/>
    <lineage>
        <taxon>unclassified sequences</taxon>
        <taxon>metagenomes</taxon>
        <taxon>ecological metagenomes</taxon>
    </lineage>
</organism>
<evidence type="ECO:0008006" key="2">
    <source>
        <dbReference type="Google" id="ProtNLM"/>
    </source>
</evidence>
<evidence type="ECO:0000313" key="1">
    <source>
        <dbReference type="EMBL" id="KKL93828.1"/>
    </source>
</evidence>
<comment type="caution">
    <text evidence="1">The sequence shown here is derived from an EMBL/GenBank/DDBJ whole genome shotgun (WGS) entry which is preliminary data.</text>
</comment>
<dbReference type="AlphaFoldDB" id="A0A0F9G567"/>
<proteinExistence type="predicted"/>
<dbReference type="EMBL" id="LAZR01019088">
    <property type="protein sequence ID" value="KKL93828.1"/>
    <property type="molecule type" value="Genomic_DNA"/>
</dbReference>